<organism evidence="2 3">
    <name type="scientific">Pseudopedobacter saltans</name>
    <dbReference type="NCBI Taxonomy" id="151895"/>
    <lineage>
        <taxon>Bacteria</taxon>
        <taxon>Pseudomonadati</taxon>
        <taxon>Bacteroidota</taxon>
        <taxon>Sphingobacteriia</taxon>
        <taxon>Sphingobacteriales</taxon>
        <taxon>Sphingobacteriaceae</taxon>
        <taxon>Pseudopedobacter</taxon>
    </lineage>
</organism>
<evidence type="ECO:0000313" key="2">
    <source>
        <dbReference type="EMBL" id="PZP42085.1"/>
    </source>
</evidence>
<feature type="chain" id="PRO_5015905409" evidence="1">
    <location>
        <begin position="22"/>
        <end position="291"/>
    </location>
</feature>
<evidence type="ECO:0000313" key="3">
    <source>
        <dbReference type="Proteomes" id="UP000249645"/>
    </source>
</evidence>
<evidence type="ECO:0000256" key="1">
    <source>
        <dbReference type="SAM" id="SignalP"/>
    </source>
</evidence>
<dbReference type="AlphaFoldDB" id="A0A2W5ECT2"/>
<proteinExistence type="predicted"/>
<keyword evidence="1" id="KW-0732">Signal</keyword>
<gene>
    <name evidence="2" type="ORF">DI598_17350</name>
</gene>
<feature type="signal peptide" evidence="1">
    <location>
        <begin position="1"/>
        <end position="21"/>
    </location>
</feature>
<sequence length="291" mass="32983">MKKKFLVLAALAAFSHAAVQAQDVNQNDQQVSERLKKDLSGLGKKGEWYFSWGYNKEWYTGSNLHIKQPSLGNDYTIVGLRAHDHPGWDDGLFQKDLTIPQYNYRIGYFFKDNWAFEISFDHTKYVASTNQLLHIKGSRNGQQVDEFISNRPDANGERFLQYQLNNGANFLMFNLVHRKHLTNFNKKWFDASLLLKGGLGVMIPHVDAKIDGRQNNPDFQFGGFGADLEAALRTTFFRSVYLEFANKVNGLAYSHLHIAEGSAKQTFGAYQMVLSIGATIPAKHSKPVDNP</sequence>
<protein>
    <submittedName>
        <fullName evidence="2">Uncharacterized protein</fullName>
    </submittedName>
</protein>
<reference evidence="2 3" key="1">
    <citation type="submission" date="2017-11" db="EMBL/GenBank/DDBJ databases">
        <title>Infants hospitalized years apart are colonized by the same room-sourced microbial strains.</title>
        <authorList>
            <person name="Brooks B."/>
            <person name="Olm M.R."/>
            <person name="Firek B.A."/>
            <person name="Baker R."/>
            <person name="Thomas B.C."/>
            <person name="Morowitz M.J."/>
            <person name="Banfield J.F."/>
        </authorList>
    </citation>
    <scope>NUCLEOTIDE SEQUENCE [LARGE SCALE GENOMIC DNA]</scope>
    <source>
        <strain evidence="2">S2_009_000_R2_76</strain>
    </source>
</reference>
<accession>A0A2W5ECT2</accession>
<comment type="caution">
    <text evidence="2">The sequence shown here is derived from an EMBL/GenBank/DDBJ whole genome shotgun (WGS) entry which is preliminary data.</text>
</comment>
<dbReference type="EMBL" id="QFOI01000456">
    <property type="protein sequence ID" value="PZP42085.1"/>
    <property type="molecule type" value="Genomic_DNA"/>
</dbReference>
<dbReference type="Proteomes" id="UP000249645">
    <property type="component" value="Unassembled WGS sequence"/>
</dbReference>
<name>A0A2W5ECT2_9SPHI</name>